<name>A0A5C6DXC5_9BACT</name>
<organism evidence="3 4">
    <name type="scientific">Novipirellula aureliae</name>
    <dbReference type="NCBI Taxonomy" id="2527966"/>
    <lineage>
        <taxon>Bacteria</taxon>
        <taxon>Pseudomonadati</taxon>
        <taxon>Planctomycetota</taxon>
        <taxon>Planctomycetia</taxon>
        <taxon>Pirellulales</taxon>
        <taxon>Pirellulaceae</taxon>
        <taxon>Novipirellula</taxon>
    </lineage>
</organism>
<protein>
    <submittedName>
        <fullName evidence="3">Polysaccharide biosynthesis/export protein</fullName>
    </submittedName>
</protein>
<evidence type="ECO:0000259" key="2">
    <source>
        <dbReference type="Pfam" id="PF02563"/>
    </source>
</evidence>
<dbReference type="AlphaFoldDB" id="A0A5C6DXC5"/>
<dbReference type="RefSeq" id="WP_146600124.1">
    <property type="nucleotide sequence ID" value="NZ_SJPY01000004.1"/>
</dbReference>
<dbReference type="PANTHER" id="PTHR33619:SF3">
    <property type="entry name" value="POLYSACCHARIDE EXPORT PROTEIN GFCE-RELATED"/>
    <property type="match status" value="1"/>
</dbReference>
<evidence type="ECO:0000313" key="3">
    <source>
        <dbReference type="EMBL" id="TWU41282.1"/>
    </source>
</evidence>
<dbReference type="Proteomes" id="UP000315471">
    <property type="component" value="Unassembled WGS sequence"/>
</dbReference>
<feature type="domain" description="Polysaccharide export protein N-terminal" evidence="2">
    <location>
        <begin position="222"/>
        <end position="286"/>
    </location>
</feature>
<proteinExistence type="predicted"/>
<dbReference type="InterPro" id="IPR049712">
    <property type="entry name" value="Poly_export"/>
</dbReference>
<dbReference type="PANTHER" id="PTHR33619">
    <property type="entry name" value="POLYSACCHARIDE EXPORT PROTEIN GFCE-RELATED"/>
    <property type="match status" value="1"/>
</dbReference>
<keyword evidence="4" id="KW-1185">Reference proteome</keyword>
<dbReference type="GO" id="GO:0015159">
    <property type="term" value="F:polysaccharide transmembrane transporter activity"/>
    <property type="evidence" value="ECO:0007669"/>
    <property type="project" value="InterPro"/>
</dbReference>
<dbReference type="InterPro" id="IPR003715">
    <property type="entry name" value="Poly_export_N"/>
</dbReference>
<dbReference type="Pfam" id="PF02563">
    <property type="entry name" value="Poly_export"/>
    <property type="match status" value="2"/>
</dbReference>
<evidence type="ECO:0000313" key="4">
    <source>
        <dbReference type="Proteomes" id="UP000315471"/>
    </source>
</evidence>
<comment type="caution">
    <text evidence="3">The sequence shown here is derived from an EMBL/GenBank/DDBJ whole genome shotgun (WGS) entry which is preliminary data.</text>
</comment>
<dbReference type="Gene3D" id="3.30.1950.10">
    <property type="entry name" value="wza like domain"/>
    <property type="match status" value="2"/>
</dbReference>
<feature type="domain" description="Polysaccharide export protein N-terminal" evidence="2">
    <location>
        <begin position="95"/>
        <end position="164"/>
    </location>
</feature>
<sequence>MIQRIQLFTIAMLVTCLGGCGALRSKSRLGVKETVPTIRPDSAPRELCKATLPMYQIEPPDILDIEVVRLVPRSDYRLNTTDVLRIRVRRDSIDRLAPGDMLALRVPGAPAVASLDGNFIIQSDGSISLGNPYGSVRLSGLRLDEAQKAIESQLEKQLVASNAIVAIAEAGVPVDGEFALEIDGTVDFGPPYGSVNLDGLTLEDAKKILMECFQKHFDEPNITINLLQASSLQQVVGEHLVGPDGHISLGIYGTVPVVGLTLEEASFAIEQKLSMVLDEPRVATSVLAYNSKLFYVITQGPGIGDAVFRFPVTGGETVLDALSLIQGIPPGSSHRMWIARPSPKSNEYQVLPIDWNELTSLAATTTNYQMMPGDRLYIQQDSLVAFDNNLAKLIAPLERILGFSILGAETATRLSGNVLEGGGNPRRF</sequence>
<gene>
    <name evidence="3" type="ORF">Q31b_27210</name>
</gene>
<evidence type="ECO:0000256" key="1">
    <source>
        <dbReference type="ARBA" id="ARBA00022729"/>
    </source>
</evidence>
<accession>A0A5C6DXC5</accession>
<reference evidence="3 4" key="1">
    <citation type="submission" date="2019-02" db="EMBL/GenBank/DDBJ databases">
        <title>Deep-cultivation of Planctomycetes and their phenomic and genomic characterization uncovers novel biology.</title>
        <authorList>
            <person name="Wiegand S."/>
            <person name="Jogler M."/>
            <person name="Boedeker C."/>
            <person name="Pinto D."/>
            <person name="Vollmers J."/>
            <person name="Rivas-Marin E."/>
            <person name="Kohn T."/>
            <person name="Peeters S.H."/>
            <person name="Heuer A."/>
            <person name="Rast P."/>
            <person name="Oberbeckmann S."/>
            <person name="Bunk B."/>
            <person name="Jeske O."/>
            <person name="Meyerdierks A."/>
            <person name="Storesund J.E."/>
            <person name="Kallscheuer N."/>
            <person name="Luecker S."/>
            <person name="Lage O.M."/>
            <person name="Pohl T."/>
            <person name="Merkel B.J."/>
            <person name="Hornburger P."/>
            <person name="Mueller R.-W."/>
            <person name="Bruemmer F."/>
            <person name="Labrenz M."/>
            <person name="Spormann A.M."/>
            <person name="Op Den Camp H."/>
            <person name="Overmann J."/>
            <person name="Amann R."/>
            <person name="Jetten M.S.M."/>
            <person name="Mascher T."/>
            <person name="Medema M.H."/>
            <person name="Devos D.P."/>
            <person name="Kaster A.-K."/>
            <person name="Ovreas L."/>
            <person name="Rohde M."/>
            <person name="Galperin M.Y."/>
            <person name="Jogler C."/>
        </authorList>
    </citation>
    <scope>NUCLEOTIDE SEQUENCE [LARGE SCALE GENOMIC DNA]</scope>
    <source>
        <strain evidence="3 4">Q31b</strain>
    </source>
</reference>
<dbReference type="OrthoDB" id="279464at2"/>
<keyword evidence="1" id="KW-0732">Signal</keyword>
<dbReference type="EMBL" id="SJPY01000004">
    <property type="protein sequence ID" value="TWU41282.1"/>
    <property type="molecule type" value="Genomic_DNA"/>
</dbReference>
<dbReference type="Gene3D" id="3.10.560.10">
    <property type="entry name" value="Outer membrane lipoprotein wza domain like"/>
    <property type="match status" value="1"/>
</dbReference>